<feature type="transmembrane region" description="Helical" evidence="3">
    <location>
        <begin position="124"/>
        <end position="141"/>
    </location>
</feature>
<evidence type="ECO:0000259" key="4">
    <source>
        <dbReference type="PROSITE" id="PS51755"/>
    </source>
</evidence>
<dbReference type="SUPFAM" id="SSF48452">
    <property type="entry name" value="TPR-like"/>
    <property type="match status" value="1"/>
</dbReference>
<keyword evidence="6" id="KW-1185">Reference proteome</keyword>
<dbReference type="KEGG" id="pmaw:MACH26_18290"/>
<evidence type="ECO:0000256" key="2">
    <source>
        <dbReference type="PROSITE-ProRule" id="PRU01091"/>
    </source>
</evidence>
<dbReference type="GO" id="GO:0000160">
    <property type="term" value="P:phosphorelay signal transduction system"/>
    <property type="evidence" value="ECO:0007669"/>
    <property type="project" value="InterPro"/>
</dbReference>
<keyword evidence="3" id="KW-0812">Transmembrane</keyword>
<dbReference type="Pfam" id="PF00486">
    <property type="entry name" value="Trans_reg_C"/>
    <property type="match status" value="1"/>
</dbReference>
<dbReference type="InterPro" id="IPR001867">
    <property type="entry name" value="OmpR/PhoB-type_DNA-bd"/>
</dbReference>
<dbReference type="EMBL" id="AP027272">
    <property type="protein sequence ID" value="BDX06308.1"/>
    <property type="molecule type" value="Genomic_DNA"/>
</dbReference>
<evidence type="ECO:0000313" key="6">
    <source>
        <dbReference type="Proteomes" id="UP001333710"/>
    </source>
</evidence>
<dbReference type="RefSeq" id="WP_338292334.1">
    <property type="nucleotide sequence ID" value="NZ_AP027272.1"/>
</dbReference>
<evidence type="ECO:0000313" key="5">
    <source>
        <dbReference type="EMBL" id="BDX06308.1"/>
    </source>
</evidence>
<keyword evidence="3" id="KW-0472">Membrane</keyword>
<dbReference type="SMART" id="SM00862">
    <property type="entry name" value="Trans_reg_C"/>
    <property type="match status" value="1"/>
</dbReference>
<organism evidence="5 6">
    <name type="scientific">Planctobacterium marinum</name>
    <dbReference type="NCBI Taxonomy" id="1631968"/>
    <lineage>
        <taxon>Bacteria</taxon>
        <taxon>Pseudomonadati</taxon>
        <taxon>Pseudomonadota</taxon>
        <taxon>Gammaproteobacteria</taxon>
        <taxon>Alteromonadales</taxon>
        <taxon>Alteromonadaceae</taxon>
        <taxon>Planctobacterium</taxon>
    </lineage>
</organism>
<keyword evidence="1 2" id="KW-0238">DNA-binding</keyword>
<accession>A0AA48HG37</accession>
<dbReference type="GO" id="GO:0006355">
    <property type="term" value="P:regulation of DNA-templated transcription"/>
    <property type="evidence" value="ECO:0007669"/>
    <property type="project" value="InterPro"/>
</dbReference>
<feature type="domain" description="OmpR/PhoB-type" evidence="4">
    <location>
        <begin position="10"/>
        <end position="108"/>
    </location>
</feature>
<evidence type="ECO:0000256" key="1">
    <source>
        <dbReference type="ARBA" id="ARBA00023125"/>
    </source>
</evidence>
<dbReference type="InterPro" id="IPR011990">
    <property type="entry name" value="TPR-like_helical_dom_sf"/>
</dbReference>
<feature type="DNA-binding region" description="OmpR/PhoB-type" evidence="2">
    <location>
        <begin position="10"/>
        <end position="108"/>
    </location>
</feature>
<dbReference type="InterPro" id="IPR016032">
    <property type="entry name" value="Sig_transdc_resp-reg_C-effctor"/>
</dbReference>
<name>A0AA48HG37_9ALTE</name>
<dbReference type="CDD" id="cd00383">
    <property type="entry name" value="trans_reg_C"/>
    <property type="match status" value="1"/>
</dbReference>
<dbReference type="Proteomes" id="UP001333710">
    <property type="component" value="Chromosome"/>
</dbReference>
<keyword evidence="3" id="KW-1133">Transmembrane helix</keyword>
<proteinExistence type="predicted"/>
<dbReference type="Gene3D" id="1.25.40.10">
    <property type="entry name" value="Tetratricopeptide repeat domain"/>
    <property type="match status" value="1"/>
</dbReference>
<dbReference type="Gene3D" id="1.10.10.10">
    <property type="entry name" value="Winged helix-like DNA-binding domain superfamily/Winged helix DNA-binding domain"/>
    <property type="match status" value="1"/>
</dbReference>
<reference evidence="5" key="1">
    <citation type="submission" date="2023-01" db="EMBL/GenBank/DDBJ databases">
        <title>Complete genome sequence of Planctobacterium marinum strain Dej080120_11.</title>
        <authorList>
            <person name="Ueki S."/>
            <person name="Maruyama F."/>
        </authorList>
    </citation>
    <scope>NUCLEOTIDE SEQUENCE</scope>
    <source>
        <strain evidence="5">Dej080120_11</strain>
    </source>
</reference>
<dbReference type="AlphaFoldDB" id="A0AA48HG37"/>
<sequence>MVASLDGNALIHLTSAGVELDQKQQLVVVNGKILKLPFLSFKVLQQLFLNAPHAVSIDELINLCWSGQVVADETVVQRIALLRKSLSSAGIAEDCIENRRGEGYRWVYEVVELPKKKHKNHTTIIAPGALALMVLVVYVVFQPFKDNIDTLAFESESLQKAHQYRQQFNERSLQHAAELYSELLVVHPDNVAALAGQAMTLAHQVSKFAADDSLLDIAAQNAQYALELAPDDPFVLQAKGLVQDVSGDISGALHFYREALQYSDSELSLYGDIAYLLTIRGELVEAADYHLRSLQGNHEFRYSQLALWYDLLGMTANAELWFEQAVLLNPHNLTEQFAYVDWLIKQQRFQHAQTQLEQIASWSEKSCLSYLYQTVLAIQAGTQVSKSQLHNFCRDKQPEYFLALLWISLQTAQTPEQISHQMRIIEFKQWHWPNDFLLLALSDYALSGEAYPDYLEQAVGAGYRDSEKLSFLMQNGLLPDNQHTREILKELRISQAEALNELRALSVFEQLQSISQSRQ</sequence>
<gene>
    <name evidence="5" type="ORF">MACH26_18290</name>
</gene>
<protein>
    <recommendedName>
        <fullName evidence="4">OmpR/PhoB-type domain-containing protein</fullName>
    </recommendedName>
</protein>
<dbReference type="GO" id="GO:0003677">
    <property type="term" value="F:DNA binding"/>
    <property type="evidence" value="ECO:0007669"/>
    <property type="project" value="UniProtKB-UniRule"/>
</dbReference>
<dbReference type="PROSITE" id="PS51755">
    <property type="entry name" value="OMPR_PHOB"/>
    <property type="match status" value="1"/>
</dbReference>
<evidence type="ECO:0000256" key="3">
    <source>
        <dbReference type="SAM" id="Phobius"/>
    </source>
</evidence>
<dbReference type="InterPro" id="IPR036388">
    <property type="entry name" value="WH-like_DNA-bd_sf"/>
</dbReference>
<dbReference type="SUPFAM" id="SSF46894">
    <property type="entry name" value="C-terminal effector domain of the bipartite response regulators"/>
    <property type="match status" value="1"/>
</dbReference>